<gene>
    <name evidence="1" type="ORF">OCTVUL_1B020516</name>
</gene>
<proteinExistence type="predicted"/>
<dbReference type="AlphaFoldDB" id="A0AA36BI61"/>
<organism evidence="1 2">
    <name type="scientific">Octopus vulgaris</name>
    <name type="common">Common octopus</name>
    <dbReference type="NCBI Taxonomy" id="6645"/>
    <lineage>
        <taxon>Eukaryota</taxon>
        <taxon>Metazoa</taxon>
        <taxon>Spiralia</taxon>
        <taxon>Lophotrochozoa</taxon>
        <taxon>Mollusca</taxon>
        <taxon>Cephalopoda</taxon>
        <taxon>Coleoidea</taxon>
        <taxon>Octopodiformes</taxon>
        <taxon>Octopoda</taxon>
        <taxon>Incirrata</taxon>
        <taxon>Octopodidae</taxon>
        <taxon>Octopus</taxon>
    </lineage>
</organism>
<keyword evidence="2" id="KW-1185">Reference proteome</keyword>
<evidence type="ECO:0000313" key="2">
    <source>
        <dbReference type="Proteomes" id="UP001162480"/>
    </source>
</evidence>
<dbReference type="Proteomes" id="UP001162480">
    <property type="component" value="Chromosome 16"/>
</dbReference>
<evidence type="ECO:0000313" key="1">
    <source>
        <dbReference type="EMBL" id="CAI9734529.1"/>
    </source>
</evidence>
<reference evidence="1" key="1">
    <citation type="submission" date="2023-08" db="EMBL/GenBank/DDBJ databases">
        <authorList>
            <person name="Alioto T."/>
            <person name="Alioto T."/>
            <person name="Gomez Garrido J."/>
        </authorList>
    </citation>
    <scope>NUCLEOTIDE SEQUENCE</scope>
</reference>
<dbReference type="EMBL" id="OX597829">
    <property type="protein sequence ID" value="CAI9734529.1"/>
    <property type="molecule type" value="Genomic_DNA"/>
</dbReference>
<protein>
    <recommendedName>
        <fullName evidence="3">HTH psq-type domain-containing protein</fullName>
    </recommendedName>
</protein>
<accession>A0AA36BI61</accession>
<evidence type="ECO:0008006" key="3">
    <source>
        <dbReference type="Google" id="ProtNLM"/>
    </source>
</evidence>
<name>A0AA36BI61_OCTVU</name>
<sequence>MQLKLRRWKTEMPFLSGIEAPRLIHKHTLFPGKKKYAKIDPERLETAKRAVANGMTLRKVEEDFKIPESVHRHIKLGKNIKKHSGKTVLSSGEDEILVQRLMLCASWGYPMDSYDLRLIVKGYLDRRGVDVKRFKGNMPGVDWAESFLMRHKDSLRE</sequence>